<name>A0A2B4RL73_STYPI</name>
<dbReference type="Proteomes" id="UP000225706">
    <property type="component" value="Unassembled WGS sequence"/>
</dbReference>
<comment type="caution">
    <text evidence="1">The sequence shown here is derived from an EMBL/GenBank/DDBJ whole genome shotgun (WGS) entry which is preliminary data.</text>
</comment>
<evidence type="ECO:0000313" key="1">
    <source>
        <dbReference type="EMBL" id="PFX17559.1"/>
    </source>
</evidence>
<proteinExistence type="predicted"/>
<dbReference type="EMBL" id="LSMT01000465">
    <property type="protein sequence ID" value="PFX17559.1"/>
    <property type="molecule type" value="Genomic_DNA"/>
</dbReference>
<keyword evidence="2" id="KW-1185">Reference proteome</keyword>
<evidence type="ECO:0000313" key="2">
    <source>
        <dbReference type="Proteomes" id="UP000225706"/>
    </source>
</evidence>
<protein>
    <submittedName>
        <fullName evidence="1">Uncharacterized protein</fullName>
    </submittedName>
</protein>
<gene>
    <name evidence="1" type="ORF">AWC38_SpisGene18116</name>
</gene>
<dbReference type="AlphaFoldDB" id="A0A2B4RL73"/>
<accession>A0A2B4RL73</accession>
<sequence length="75" mass="7396">MQRVTVRLLRGVAVVNVEPVEGAAGLVSVECVVLGLQVPVEGLGGVGLAPVEVVGLIPVEGGVGLVPLEGGVGLF</sequence>
<organism evidence="1 2">
    <name type="scientific">Stylophora pistillata</name>
    <name type="common">Smooth cauliflower coral</name>
    <dbReference type="NCBI Taxonomy" id="50429"/>
    <lineage>
        <taxon>Eukaryota</taxon>
        <taxon>Metazoa</taxon>
        <taxon>Cnidaria</taxon>
        <taxon>Anthozoa</taxon>
        <taxon>Hexacorallia</taxon>
        <taxon>Scleractinia</taxon>
        <taxon>Astrocoeniina</taxon>
        <taxon>Pocilloporidae</taxon>
        <taxon>Stylophora</taxon>
    </lineage>
</organism>
<reference evidence="2" key="1">
    <citation type="journal article" date="2017" name="bioRxiv">
        <title>Comparative analysis of the genomes of Stylophora pistillata and Acropora digitifera provides evidence for extensive differences between species of corals.</title>
        <authorList>
            <person name="Voolstra C.R."/>
            <person name="Li Y."/>
            <person name="Liew Y.J."/>
            <person name="Baumgarten S."/>
            <person name="Zoccola D."/>
            <person name="Flot J.-F."/>
            <person name="Tambutte S."/>
            <person name="Allemand D."/>
            <person name="Aranda M."/>
        </authorList>
    </citation>
    <scope>NUCLEOTIDE SEQUENCE [LARGE SCALE GENOMIC DNA]</scope>
</reference>